<dbReference type="KEGG" id="daq:DAQ1742_03290"/>
<dbReference type="AlphaFoldDB" id="A0A375ADX8"/>
<protein>
    <recommendedName>
        <fullName evidence="3">Mobile element protein</fullName>
    </recommendedName>
</protein>
<gene>
    <name evidence="1" type="ORF">DAQ1742_03290</name>
</gene>
<reference evidence="1 2" key="1">
    <citation type="submission" date="2016-09" db="EMBL/GenBank/DDBJ databases">
        <authorList>
            <person name="Reverchon S."/>
            <person name="Nasser W."/>
            <person name="Leonard S."/>
            <person name="Brochier C."/>
            <person name="Duprey A."/>
        </authorList>
    </citation>
    <scope>NUCLEOTIDE SEQUENCE [LARGE SCALE GENOMIC DNA]</scope>
    <source>
        <strain evidence="1 2">174/2</strain>
    </source>
</reference>
<accession>A0A375ADX8</accession>
<organism evidence="1 2">
    <name type="scientific">Dickeya aquatica</name>
    <dbReference type="NCBI Taxonomy" id="1401087"/>
    <lineage>
        <taxon>Bacteria</taxon>
        <taxon>Pseudomonadati</taxon>
        <taxon>Pseudomonadota</taxon>
        <taxon>Gammaproteobacteria</taxon>
        <taxon>Enterobacterales</taxon>
        <taxon>Pectobacteriaceae</taxon>
        <taxon>Dickeya</taxon>
    </lineage>
</organism>
<dbReference type="Proteomes" id="UP000294820">
    <property type="component" value="Chromosome 1"/>
</dbReference>
<evidence type="ECO:0000313" key="1">
    <source>
        <dbReference type="EMBL" id="SLM64106.1"/>
    </source>
</evidence>
<keyword evidence="2" id="KW-1185">Reference proteome</keyword>
<proteinExistence type="predicted"/>
<sequence>MKVVFIEKHQAEFSVKTMCRVLRGDYQILLKRHNLHGSMILTKTLLRNQAKNDYQCSILNETRFWLFLR</sequence>
<name>A0A375ADX8_9GAMM</name>
<evidence type="ECO:0000313" key="2">
    <source>
        <dbReference type="Proteomes" id="UP000294820"/>
    </source>
</evidence>
<evidence type="ECO:0008006" key="3">
    <source>
        <dbReference type="Google" id="ProtNLM"/>
    </source>
</evidence>
<dbReference type="EMBL" id="LT615367">
    <property type="protein sequence ID" value="SLM64106.1"/>
    <property type="molecule type" value="Genomic_DNA"/>
</dbReference>